<evidence type="ECO:0000256" key="1">
    <source>
        <dbReference type="SAM" id="MobiDB-lite"/>
    </source>
</evidence>
<keyword evidence="2" id="KW-0472">Membrane</keyword>
<sequence length="452" mass="48802">MLQGAIMRTKVDADGDSEVITKPGVDLPTSADHVYDLGALRKRRARRQPAIWPLFIALAASASVAFLLLKCFSHLQVNLSRPSRALAGGDDRSAFKKLLSQVSLVEEFFIRCKWRCKRRLLHQIRNSFASVALHLVTLPFRIAASPVTTSLRMLPVDEDERAGGGSERITGAAPTYGGRRYYEQLQRVPSTTSAFVGRGFIFAPAGQGASSSSVYRASTDRGASSSSPDRGASSSSADRGASSSSADRGASSSSVDKLASDIAAFVGHTGLGWVQHMTNVEVGWIKAPHQLGFTVEHPFLDVEGEMGEKIREITQRLGQAAVCSCLTHGGVNTSQFVTDWTTQTGEEAHLVVELCELTNKSTGILSQVALLFPNNLRYNESHFRRDVIVVGAEMLLSCMKAVDILGKVPEGGTVPIGFVIRKPQGPSTGEVLIKVHAKPVESFFRSSSKKDE</sequence>
<accession>U6MRD5</accession>
<feature type="transmembrane region" description="Helical" evidence="2">
    <location>
        <begin position="50"/>
        <end position="69"/>
    </location>
</feature>
<dbReference type="EMBL" id="HG723242">
    <property type="protein sequence ID" value="CDJ65648.1"/>
    <property type="molecule type" value="Genomic_DNA"/>
</dbReference>
<reference evidence="3" key="2">
    <citation type="submission" date="2013-10" db="EMBL/GenBank/DDBJ databases">
        <authorList>
            <person name="Aslett M."/>
        </authorList>
    </citation>
    <scope>NUCLEOTIDE SEQUENCE [LARGE SCALE GENOMIC DNA]</scope>
    <source>
        <strain evidence="3">Houghton</strain>
    </source>
</reference>
<protein>
    <submittedName>
        <fullName evidence="3">Uncharacterized protein</fullName>
    </submittedName>
</protein>
<gene>
    <name evidence="3" type="ORF">ENH_00008570</name>
</gene>
<organism evidence="3 4">
    <name type="scientific">Eimeria necatrix</name>
    <dbReference type="NCBI Taxonomy" id="51315"/>
    <lineage>
        <taxon>Eukaryota</taxon>
        <taxon>Sar</taxon>
        <taxon>Alveolata</taxon>
        <taxon>Apicomplexa</taxon>
        <taxon>Conoidasida</taxon>
        <taxon>Coccidia</taxon>
        <taxon>Eucoccidiorida</taxon>
        <taxon>Eimeriorina</taxon>
        <taxon>Eimeriidae</taxon>
        <taxon>Eimeria</taxon>
    </lineage>
</organism>
<name>U6MRD5_9EIME</name>
<keyword evidence="2" id="KW-1133">Transmembrane helix</keyword>
<dbReference type="OrthoDB" id="10451414at2759"/>
<proteinExistence type="predicted"/>
<keyword evidence="2" id="KW-0812">Transmembrane</keyword>
<dbReference type="GeneID" id="25471044"/>
<dbReference type="VEuPathDB" id="ToxoDB:ENH_00008570"/>
<evidence type="ECO:0000313" key="4">
    <source>
        <dbReference type="Proteomes" id="UP000030754"/>
    </source>
</evidence>
<dbReference type="RefSeq" id="XP_013434115.1">
    <property type="nucleotide sequence ID" value="XM_013578661.1"/>
</dbReference>
<feature type="region of interest" description="Disordered" evidence="1">
    <location>
        <begin position="206"/>
        <end position="253"/>
    </location>
</feature>
<dbReference type="AlphaFoldDB" id="U6MRD5"/>
<dbReference type="Proteomes" id="UP000030754">
    <property type="component" value="Unassembled WGS sequence"/>
</dbReference>
<reference evidence="3" key="1">
    <citation type="submission" date="2013-10" db="EMBL/GenBank/DDBJ databases">
        <title>Genomic analysis of the causative agents of coccidiosis in chickens.</title>
        <authorList>
            <person name="Reid A.J."/>
            <person name="Blake D."/>
            <person name="Billington K."/>
            <person name="Browne H."/>
            <person name="Dunn M."/>
            <person name="Hung S."/>
            <person name="Kawahara F."/>
            <person name="Miranda-Saavedra D."/>
            <person name="Mourier T."/>
            <person name="Nagra H."/>
            <person name="Otto T.D."/>
            <person name="Rawlings N."/>
            <person name="Sanchez A."/>
            <person name="Sanders M."/>
            <person name="Subramaniam C."/>
            <person name="Tay Y."/>
            <person name="Dear P."/>
            <person name="Doerig C."/>
            <person name="Gruber A."/>
            <person name="Parkinson J."/>
            <person name="Shirley M."/>
            <person name="Wan K.L."/>
            <person name="Berriman M."/>
            <person name="Tomley F."/>
            <person name="Pain A."/>
        </authorList>
    </citation>
    <scope>NUCLEOTIDE SEQUENCE [LARGE SCALE GENOMIC DNA]</scope>
    <source>
        <strain evidence="3">Houghton</strain>
    </source>
</reference>
<keyword evidence="4" id="KW-1185">Reference proteome</keyword>
<evidence type="ECO:0000256" key="2">
    <source>
        <dbReference type="SAM" id="Phobius"/>
    </source>
</evidence>
<evidence type="ECO:0000313" key="3">
    <source>
        <dbReference type="EMBL" id="CDJ65648.1"/>
    </source>
</evidence>
<feature type="compositionally biased region" description="Low complexity" evidence="1">
    <location>
        <begin position="220"/>
        <end position="253"/>
    </location>
</feature>